<protein>
    <submittedName>
        <fullName evidence="1">Uncharacterized protein</fullName>
    </submittedName>
</protein>
<keyword evidence="2" id="KW-1185">Reference proteome</keyword>
<evidence type="ECO:0000313" key="2">
    <source>
        <dbReference type="Proteomes" id="UP000198211"/>
    </source>
</evidence>
<sequence length="90" mass="10098">LAERMINSLSFIRRLLAKIRHLQAASAAESNGTLSSETLVTRDNFDVMRREWAAMCRHWGQRVRALKTARVSCVKAIATLSPATKRVSQS</sequence>
<dbReference type="EMBL" id="NBNE01012028">
    <property type="protein sequence ID" value="OWY96150.1"/>
    <property type="molecule type" value="Genomic_DNA"/>
</dbReference>
<organism evidence="1 2">
    <name type="scientific">Phytophthora megakarya</name>
    <dbReference type="NCBI Taxonomy" id="4795"/>
    <lineage>
        <taxon>Eukaryota</taxon>
        <taxon>Sar</taxon>
        <taxon>Stramenopiles</taxon>
        <taxon>Oomycota</taxon>
        <taxon>Peronosporomycetes</taxon>
        <taxon>Peronosporales</taxon>
        <taxon>Peronosporaceae</taxon>
        <taxon>Phytophthora</taxon>
    </lineage>
</organism>
<name>A0A225USY5_9STRA</name>
<proteinExistence type="predicted"/>
<gene>
    <name evidence="1" type="ORF">PHMEG_00033661</name>
</gene>
<reference evidence="2" key="1">
    <citation type="submission" date="2017-03" db="EMBL/GenBank/DDBJ databases">
        <title>Phytopthora megakarya and P. palmivora, two closely related causual agents of cacao black pod achieved similar genome size and gene model numbers by different mechanisms.</title>
        <authorList>
            <person name="Ali S."/>
            <person name="Shao J."/>
            <person name="Larry D.J."/>
            <person name="Kronmiller B."/>
            <person name="Shen D."/>
            <person name="Strem M.D."/>
            <person name="Melnick R.L."/>
            <person name="Guiltinan M.J."/>
            <person name="Tyler B.M."/>
            <person name="Meinhardt L.W."/>
            <person name="Bailey B.A."/>
        </authorList>
    </citation>
    <scope>NUCLEOTIDE SEQUENCE [LARGE SCALE GENOMIC DNA]</scope>
    <source>
        <strain evidence="2">zdho120</strain>
    </source>
</reference>
<accession>A0A225USY5</accession>
<feature type="non-terminal residue" evidence="1">
    <location>
        <position position="1"/>
    </location>
</feature>
<dbReference type="AlphaFoldDB" id="A0A225USY5"/>
<comment type="caution">
    <text evidence="1">The sequence shown here is derived from an EMBL/GenBank/DDBJ whole genome shotgun (WGS) entry which is preliminary data.</text>
</comment>
<evidence type="ECO:0000313" key="1">
    <source>
        <dbReference type="EMBL" id="OWY96150.1"/>
    </source>
</evidence>
<dbReference type="Proteomes" id="UP000198211">
    <property type="component" value="Unassembled WGS sequence"/>
</dbReference>